<dbReference type="Gene3D" id="1.20.144.10">
    <property type="entry name" value="Phosphatidic acid phosphatase type 2/haloperoxidase"/>
    <property type="match status" value="1"/>
</dbReference>
<evidence type="ECO:0000256" key="3">
    <source>
        <dbReference type="SAM" id="Phobius"/>
    </source>
</evidence>
<feature type="compositionally biased region" description="Basic and acidic residues" evidence="2">
    <location>
        <begin position="502"/>
        <end position="517"/>
    </location>
</feature>
<dbReference type="Pfam" id="PF01569">
    <property type="entry name" value="PAP2"/>
    <property type="match status" value="1"/>
</dbReference>
<dbReference type="OrthoDB" id="17812at2759"/>
<dbReference type="EMBL" id="VRMN01000005">
    <property type="protein sequence ID" value="KAA8494217.1"/>
    <property type="molecule type" value="Genomic_DNA"/>
</dbReference>
<feature type="coiled-coil region" evidence="1">
    <location>
        <begin position="577"/>
        <end position="625"/>
    </location>
</feature>
<feature type="transmembrane region" description="Helical" evidence="3">
    <location>
        <begin position="124"/>
        <end position="144"/>
    </location>
</feature>
<keyword evidence="6" id="KW-1185">Reference proteome</keyword>
<feature type="transmembrane region" description="Helical" evidence="3">
    <location>
        <begin position="378"/>
        <end position="395"/>
    </location>
</feature>
<name>A0A5J4YUZ4_PORPP</name>
<feature type="transmembrane region" description="Helical" evidence="3">
    <location>
        <begin position="200"/>
        <end position="221"/>
    </location>
</feature>
<feature type="transmembrane region" description="Helical" evidence="3">
    <location>
        <begin position="156"/>
        <end position="179"/>
    </location>
</feature>
<reference evidence="6" key="1">
    <citation type="journal article" date="2019" name="Nat. Commun.">
        <title>Expansion of phycobilisome linker gene families in mesophilic red algae.</title>
        <authorList>
            <person name="Lee J."/>
            <person name="Kim D."/>
            <person name="Bhattacharya D."/>
            <person name="Yoon H.S."/>
        </authorList>
    </citation>
    <scope>NUCLEOTIDE SEQUENCE [LARGE SCALE GENOMIC DNA]</scope>
    <source>
        <strain evidence="6">CCMP 1328</strain>
    </source>
</reference>
<keyword evidence="3" id="KW-1133">Transmembrane helix</keyword>
<feature type="region of interest" description="Disordered" evidence="2">
    <location>
        <begin position="15"/>
        <end position="41"/>
    </location>
</feature>
<feature type="transmembrane region" description="Helical" evidence="3">
    <location>
        <begin position="341"/>
        <end position="358"/>
    </location>
</feature>
<feature type="transmembrane region" description="Helical" evidence="3">
    <location>
        <begin position="311"/>
        <end position="334"/>
    </location>
</feature>
<evidence type="ECO:0000313" key="5">
    <source>
        <dbReference type="EMBL" id="KAA8494217.1"/>
    </source>
</evidence>
<gene>
    <name evidence="5" type="ORF">FVE85_4192</name>
</gene>
<evidence type="ECO:0000256" key="1">
    <source>
        <dbReference type="SAM" id="Coils"/>
    </source>
</evidence>
<feature type="region of interest" description="Disordered" evidence="2">
    <location>
        <begin position="477"/>
        <end position="517"/>
    </location>
</feature>
<feature type="transmembrane region" description="Helical" evidence="3">
    <location>
        <begin position="627"/>
        <end position="652"/>
    </location>
</feature>
<proteinExistence type="predicted"/>
<organism evidence="5 6">
    <name type="scientific">Porphyridium purpureum</name>
    <name type="common">Red alga</name>
    <name type="synonym">Porphyridium cruentum</name>
    <dbReference type="NCBI Taxonomy" id="35688"/>
    <lineage>
        <taxon>Eukaryota</taxon>
        <taxon>Rhodophyta</taxon>
        <taxon>Bangiophyceae</taxon>
        <taxon>Porphyridiales</taxon>
        <taxon>Porphyridiaceae</taxon>
        <taxon>Porphyridium</taxon>
    </lineage>
</organism>
<evidence type="ECO:0000259" key="4">
    <source>
        <dbReference type="Pfam" id="PF01569"/>
    </source>
</evidence>
<dbReference type="CDD" id="cd01610">
    <property type="entry name" value="PAP2_like"/>
    <property type="match status" value="1"/>
</dbReference>
<feature type="transmembrane region" description="Helical" evidence="3">
    <location>
        <begin position="227"/>
        <end position="246"/>
    </location>
</feature>
<feature type="compositionally biased region" description="Basic and acidic residues" evidence="2">
    <location>
        <begin position="15"/>
        <end position="24"/>
    </location>
</feature>
<accession>A0A5J4YUZ4</accession>
<feature type="domain" description="Phosphatidic acid phosphatase type 2/haloperoxidase" evidence="4">
    <location>
        <begin position="164"/>
        <end position="274"/>
    </location>
</feature>
<feature type="transmembrane region" description="Helical" evidence="3">
    <location>
        <begin position="258"/>
        <end position="276"/>
    </location>
</feature>
<dbReference type="SUPFAM" id="SSF48317">
    <property type="entry name" value="Acid phosphatase/Vanadium-dependent haloperoxidase"/>
    <property type="match status" value="1"/>
</dbReference>
<dbReference type="GO" id="GO:0042392">
    <property type="term" value="F:sphingosine-1-phosphate phosphatase activity"/>
    <property type="evidence" value="ECO:0007669"/>
    <property type="project" value="TreeGrafter"/>
</dbReference>
<dbReference type="Proteomes" id="UP000324585">
    <property type="component" value="Unassembled WGS sequence"/>
</dbReference>
<evidence type="ECO:0000313" key="6">
    <source>
        <dbReference type="Proteomes" id="UP000324585"/>
    </source>
</evidence>
<feature type="transmembrane region" description="Helical" evidence="3">
    <location>
        <begin position="416"/>
        <end position="437"/>
    </location>
</feature>
<protein>
    <recommendedName>
        <fullName evidence="4">Phosphatidic acid phosphatase type 2/haloperoxidase domain-containing protein</fullName>
    </recommendedName>
</protein>
<dbReference type="PANTHER" id="PTHR14969">
    <property type="entry name" value="SPHINGOSINE-1-PHOSPHATE PHOSPHOHYDROLASE"/>
    <property type="match status" value="1"/>
</dbReference>
<dbReference type="InterPro" id="IPR036938">
    <property type="entry name" value="PAP2/HPO_sf"/>
</dbReference>
<dbReference type="PANTHER" id="PTHR14969:SF55">
    <property type="entry name" value="PHOSPHATIDIC ACID PHOSPHATASE TYPE 2_HALOPEROXIDASE DOMAIN-CONTAINING PROTEIN"/>
    <property type="match status" value="1"/>
</dbReference>
<evidence type="ECO:0000256" key="2">
    <source>
        <dbReference type="SAM" id="MobiDB-lite"/>
    </source>
</evidence>
<dbReference type="InterPro" id="IPR000326">
    <property type="entry name" value="PAP2/HPO"/>
</dbReference>
<comment type="caution">
    <text evidence="5">The sequence shown here is derived from an EMBL/GenBank/DDBJ whole genome shotgun (WGS) entry which is preliminary data.</text>
</comment>
<keyword evidence="3" id="KW-0812">Transmembrane</keyword>
<sequence length="657" mass="71973">MINISLKNETLAREHWGGKRERGGKNSGVSSECGADSMGGSVEVGRAQEARRLAREQSTQQALQSLTPAELRKLLGKLETDALELSSMRPKDSYVYDFSEALDDYTQSYDDAIISLMQRQTGRAVYALSVFFSALTAIESAIWMPFVLFSLGYDRFATIATHLLLALALISQIPKRFLWRPRPWMIGRAKGIRKDPTSSFPSRGVTCAIVFPLTILLGIEAETGRRIPILVYLVSILVLVACTFWARVHVGAHYPTDAFGGMLLGIFVVLVGLHSLRFHDLMQCSTNNSMYPSDAARVLTHDNWSAAASHIWPALLIGALFSSVLALLSAVAPVHFWLKNNYVYGLLLSSLTVRYAFLCPQAHGFGFAPMEALTFGTHVRRILMGGAFIGLSFLLKPLRRFKAAWMLNAQRMAKFSLIYVSRQIGCLCAILVSTQAYTTGAGIALTHREAACSLATPRATMSLLASAIARPFSEVGSQASELGNPNDEIFSEYGERSLPPPGDRRAGEKQRSTREHGAGAGPFLLSGLLGVFQSKQHDGGSAEAAAAAAAYGIDESDARSINKLNKRQLFIALTMRISDLRADKLRMEREMALAQEAMTQNSRELARIQSQLDEALTHAHQLEQKNAMLQLVCSIGSLLAISTTAVLVSGMWDKHRN</sequence>
<keyword evidence="3" id="KW-0472">Membrane</keyword>
<keyword evidence="1" id="KW-0175">Coiled coil</keyword>
<dbReference type="AlphaFoldDB" id="A0A5J4YUZ4"/>